<comment type="caution">
    <text evidence="2">The sequence shown here is derived from an EMBL/GenBank/DDBJ whole genome shotgun (WGS) entry which is preliminary data.</text>
</comment>
<reference evidence="2 3" key="1">
    <citation type="submission" date="2018-10" db="EMBL/GenBank/DDBJ databases">
        <title>Isolation from soil.</title>
        <authorList>
            <person name="Hu J."/>
        </authorList>
    </citation>
    <scope>NUCLEOTIDE SEQUENCE [LARGE SCALE GENOMIC DNA]</scope>
    <source>
        <strain evidence="2 3">NEAU-Ht49</strain>
    </source>
</reference>
<evidence type="ECO:0000313" key="3">
    <source>
        <dbReference type="Proteomes" id="UP000282674"/>
    </source>
</evidence>
<organism evidence="2 3">
    <name type="scientific">Actinomadura harenae</name>
    <dbReference type="NCBI Taxonomy" id="2483351"/>
    <lineage>
        <taxon>Bacteria</taxon>
        <taxon>Bacillati</taxon>
        <taxon>Actinomycetota</taxon>
        <taxon>Actinomycetes</taxon>
        <taxon>Streptosporangiales</taxon>
        <taxon>Thermomonosporaceae</taxon>
        <taxon>Actinomadura</taxon>
    </lineage>
</organism>
<name>A0A3M2LQ90_9ACTN</name>
<dbReference type="Proteomes" id="UP000282674">
    <property type="component" value="Unassembled WGS sequence"/>
</dbReference>
<protein>
    <recommendedName>
        <fullName evidence="1">Aminoglycoside phosphotransferase domain-containing protein</fullName>
    </recommendedName>
</protein>
<feature type="domain" description="Aminoglycoside phosphotransferase" evidence="1">
    <location>
        <begin position="81"/>
        <end position="216"/>
    </location>
</feature>
<evidence type="ECO:0000259" key="1">
    <source>
        <dbReference type="Pfam" id="PF01636"/>
    </source>
</evidence>
<dbReference type="EMBL" id="RFFG01000065">
    <property type="protein sequence ID" value="RMI39577.1"/>
    <property type="molecule type" value="Genomic_DNA"/>
</dbReference>
<evidence type="ECO:0000313" key="2">
    <source>
        <dbReference type="EMBL" id="RMI39577.1"/>
    </source>
</evidence>
<dbReference type="Pfam" id="PF01636">
    <property type="entry name" value="APH"/>
    <property type="match status" value="1"/>
</dbReference>
<gene>
    <name evidence="2" type="ORF">EBO15_29400</name>
</gene>
<sequence length="277" mass="29534">MVSAQVIYDRNGVLVVRAGDVVAKAHRPGRALGPEFARRVEIAASLPELFNTPLGPPLSVEGRTVTLERYGTPVDPHDPPWEDAGRLLAALHAVPVPADTPSFGRPARVARAVSRLEDGEAADAVRRAFASLPAWVRGDAPVPDVTDERLLHGDFHLGQLVRAGEGDGAWRFIDVEDVGRGDPVWDLARLAALYATGILAPDAWGRFLHAYRDAGGVAVPPDEGSEWTVLDMPSRALVVQIAATSLRLVAEQGRDLAPEETGLVGACVRIAELSALP</sequence>
<dbReference type="SUPFAM" id="SSF56112">
    <property type="entry name" value="Protein kinase-like (PK-like)"/>
    <property type="match status" value="1"/>
</dbReference>
<dbReference type="InterPro" id="IPR002575">
    <property type="entry name" value="Aminoglycoside_PTrfase"/>
</dbReference>
<keyword evidence="3" id="KW-1185">Reference proteome</keyword>
<accession>A0A3M2LQ90</accession>
<proteinExistence type="predicted"/>
<dbReference type="AlphaFoldDB" id="A0A3M2LQ90"/>
<dbReference type="InterPro" id="IPR011009">
    <property type="entry name" value="Kinase-like_dom_sf"/>
</dbReference>
<dbReference type="Gene3D" id="3.90.1200.10">
    <property type="match status" value="1"/>
</dbReference>